<proteinExistence type="predicted"/>
<evidence type="ECO:0008006" key="4">
    <source>
        <dbReference type="Google" id="ProtNLM"/>
    </source>
</evidence>
<organism evidence="2">
    <name type="scientific">uncultured Caudovirales phage</name>
    <dbReference type="NCBI Taxonomy" id="2100421"/>
    <lineage>
        <taxon>Viruses</taxon>
        <taxon>Duplodnaviria</taxon>
        <taxon>Heunggongvirae</taxon>
        <taxon>Uroviricota</taxon>
        <taxon>Caudoviricetes</taxon>
        <taxon>Peduoviridae</taxon>
        <taxon>Maltschvirus</taxon>
        <taxon>Maltschvirus maltsch</taxon>
    </lineage>
</organism>
<evidence type="ECO:0000313" key="2">
    <source>
        <dbReference type="EMBL" id="CAB4210257.1"/>
    </source>
</evidence>
<dbReference type="EMBL" id="LR798370">
    <property type="protein sequence ID" value="CAB5227360.1"/>
    <property type="molecule type" value="Genomic_DNA"/>
</dbReference>
<name>A0A6J5S987_9CAUD</name>
<gene>
    <name evidence="1" type="ORF">UFOVP1306_29</name>
    <name evidence="2" type="ORF">UFOVP1422_31</name>
    <name evidence="3" type="ORF">UFOVP1519_35</name>
</gene>
<dbReference type="SUPFAM" id="SSF81296">
    <property type="entry name" value="E set domains"/>
    <property type="match status" value="1"/>
</dbReference>
<dbReference type="EMBL" id="LR797265">
    <property type="protein sequence ID" value="CAB4197722.1"/>
    <property type="molecule type" value="Genomic_DNA"/>
</dbReference>
<dbReference type="Gene3D" id="2.60.40.10">
    <property type="entry name" value="Immunoglobulins"/>
    <property type="match status" value="1"/>
</dbReference>
<evidence type="ECO:0000313" key="1">
    <source>
        <dbReference type="EMBL" id="CAB4197722.1"/>
    </source>
</evidence>
<sequence>MTTTWYLRSAVPIYGPTTSQSTSLTASFGSVGTPRYIGSTAGGGQTNVTHTQVAATGTQYGLLGLYVGAPLQAVSLASGTWTFGHAISINSATSDVATDIAGVIYVWRPATNSKVGTVFDSITTGGTALPTGTTTAGRVFTRTSGGAVTIMAGDVLVMEQWVQCVKTTATAHVLQTRFEGTTLVTNGGSVSSPATAYLISPTSMLDTYIYDVPTVTFVTPTVYRGQPLVSVLGTDFLGVTGVTVGGVAATSVVIVNNESLTFTAPATGNGTDKDVVVTTPLGASAVTSASKLSYIPLPTFRQSFQSINRAAVR</sequence>
<evidence type="ECO:0000313" key="3">
    <source>
        <dbReference type="EMBL" id="CAB5227360.1"/>
    </source>
</evidence>
<reference evidence="2" key="1">
    <citation type="submission" date="2020-05" db="EMBL/GenBank/DDBJ databases">
        <authorList>
            <person name="Chiriac C."/>
            <person name="Salcher M."/>
            <person name="Ghai R."/>
            <person name="Kavagutti S V."/>
        </authorList>
    </citation>
    <scope>NUCLEOTIDE SEQUENCE</scope>
</reference>
<dbReference type="InterPro" id="IPR014756">
    <property type="entry name" value="Ig_E-set"/>
</dbReference>
<accession>A0A6J5S987</accession>
<dbReference type="InterPro" id="IPR013783">
    <property type="entry name" value="Ig-like_fold"/>
</dbReference>
<dbReference type="EMBL" id="LR797368">
    <property type="protein sequence ID" value="CAB4210257.1"/>
    <property type="molecule type" value="Genomic_DNA"/>
</dbReference>
<protein>
    <recommendedName>
        <fullName evidence="4">IPT/TIG domain-containing protein</fullName>
    </recommendedName>
</protein>